<feature type="region of interest" description="Disordered" evidence="1">
    <location>
        <begin position="645"/>
        <end position="672"/>
    </location>
</feature>
<evidence type="ECO:0000256" key="1">
    <source>
        <dbReference type="SAM" id="MobiDB-lite"/>
    </source>
</evidence>
<evidence type="ECO:0000259" key="2">
    <source>
        <dbReference type="Pfam" id="PF18755"/>
    </source>
</evidence>
<dbReference type="Pfam" id="PF18755">
    <property type="entry name" value="RAMA"/>
    <property type="match status" value="1"/>
</dbReference>
<dbReference type="EMBL" id="JABXBU010002227">
    <property type="protein sequence ID" value="KAF8773802.1"/>
    <property type="molecule type" value="Genomic_DNA"/>
</dbReference>
<organism evidence="3 4">
    <name type="scientific">Argiope bruennichi</name>
    <name type="common">Wasp spider</name>
    <name type="synonym">Aranea bruennichi</name>
    <dbReference type="NCBI Taxonomy" id="94029"/>
    <lineage>
        <taxon>Eukaryota</taxon>
        <taxon>Metazoa</taxon>
        <taxon>Ecdysozoa</taxon>
        <taxon>Arthropoda</taxon>
        <taxon>Chelicerata</taxon>
        <taxon>Arachnida</taxon>
        <taxon>Araneae</taxon>
        <taxon>Araneomorphae</taxon>
        <taxon>Entelegynae</taxon>
        <taxon>Araneoidea</taxon>
        <taxon>Araneidae</taxon>
        <taxon>Argiope</taxon>
    </lineage>
</organism>
<feature type="compositionally biased region" description="Low complexity" evidence="1">
    <location>
        <begin position="350"/>
        <end position="360"/>
    </location>
</feature>
<comment type="caution">
    <text evidence="3">The sequence shown here is derived from an EMBL/GenBank/DDBJ whole genome shotgun (WGS) entry which is preliminary data.</text>
</comment>
<protein>
    <recommendedName>
        <fullName evidence="2">RAMA domain-containing protein</fullName>
    </recommendedName>
</protein>
<evidence type="ECO:0000313" key="3">
    <source>
        <dbReference type="EMBL" id="KAF8773802.1"/>
    </source>
</evidence>
<reference evidence="3" key="1">
    <citation type="journal article" date="2020" name="bioRxiv">
        <title>Chromosome-level reference genome of the European wasp spider Argiope bruennichi: a resource for studies on range expansion and evolutionary adaptation.</title>
        <authorList>
            <person name="Sheffer M.M."/>
            <person name="Hoppe A."/>
            <person name="Krehenwinkel H."/>
            <person name="Uhl G."/>
            <person name="Kuss A.W."/>
            <person name="Jensen L."/>
            <person name="Jensen C."/>
            <person name="Gillespie R.G."/>
            <person name="Hoff K.J."/>
            <person name="Prost S."/>
        </authorList>
    </citation>
    <scope>NUCLEOTIDE SEQUENCE</scope>
</reference>
<feature type="domain" description="RAMA" evidence="2">
    <location>
        <begin position="1568"/>
        <end position="1669"/>
    </location>
</feature>
<feature type="compositionally biased region" description="Basic and acidic residues" evidence="1">
    <location>
        <begin position="645"/>
        <end position="666"/>
    </location>
</feature>
<accession>A0A8T0EIR4</accession>
<sequence>MTNSSETQEGANEEKMNLNETEQLSEEIISGSETSDSGNENTLLFNICAKACTTDVNSPEIPLLHPIPKSKETKETENGINKNKHLHFLHSDTEEENPCTDLHFNLNSRIKKLNSCIKNGFSIDSSDLIDRNLIQRLINDLNPSYENFQSYEKSNGEKDLNGMGIKNDNLENETFKNESEINDSDKSVHDFDEINKSLDIDPESEKIAREYSQQPLFQNSSFIDDTFDRSQPLFLSSPSQDVLDPTFNITSNKIQTQNSTGILHSNSQELFSTNVSTQENKERNRDIHFNENIEHSSSRVLKNGMFEKTHTSNNFEHNDTIYLKESDNEILIDKNNSFSMQRKQDENSDSSKISPASDSILKANDSNEKILESSDETDIENYQNEFTHVPSPTAKINVIKEQNTQHNFDYQEELLLMDQSDESNKILNDHDSSSPSLLAPKEDYRKEETENNDIGNCNSKPECCSNAFDYVKNIKVIEGSFKKISLTGIYNENNINTGEFSTVCTIKDTTYCNINSDSIINREKANIIQDEKMAKRIFKFKSTRCSNKFQVPWKNADAEEIIFNCGQNQENLNTMEKSIKTSKQMKEDFQNGGIMNEEKGTKQQINFTDFKICTNNIHSENQGIENLELQNELYTENVVEMQSKTEKDLTEFQKEKISDVNSKPENDSSAENQAQYISNNQQSSEDKNMIAENSELFAVDDRYISESKVSEKESTEISVKGTRQTVEIAKDSNTCEVKINMPSTEPNFNLSQSNNQFPTEVTATINCNQEENPYLKSSESLTTNKLPGRKRKRRTCHTSVCVNNNHSMICSKSVIETLKSDENLRKKKKCEHYSDNDIEMLDEFVEPKIKNKRQKFSKKRDGRYRQLDFISNSLTKKKSRGKCPKVIYRHKEKILAENFDTFEKEKHLLEKIESKLHHITKIMKHKRYSESRKQKALLLLKELSPILEKAENFCNEFQMNSQNCNNLSNRAILSSKLKQVQFLYSNLMNEANNSVKIGKRNSNNVCSLKYLGKTSAPDGKNIFVSFDAMKKRNNGTDFLDSSRNIKNAVEGLTNSITSIDSVNFSIETQNFWNFAENSRFTLEKKNGKKIVRESEDENDSIQKHSAIKLNFNQKVDVSIESVSLLQDNISNQKSTATEINTLIKNNSDGEFNEERDIGVDEIQDSLDETQSLDGLDKDLEKIPVEIENAPKRNYDEKMTQNTSVISNYNIDKEYDSVSLIETSTTKNENKEQRKCPALVSNPLNVRKQNIIEDEFLFPKNFLSLKEKTARNSPLVHDTDGSNQKSKMIEIYETNESNSMKSLLQNFNNETSEASRDVQAISSNSREIPNVVINCNERKNSQLNNTLRKAPHFEPTIVYITSTEEKNDPINKKTYIAPKNNMNRNCKSDEFKKSCNIGKSADIENQSIHSLNTVKKFASSVNGVSNGSLSNNPLLSFKGNSRNKYINHMPNKMNDCNIVPNHKTPIQIPQHLETLKGNSHETAINTTDMLLYDFDHNNLTQNISNIKDNTCNSYTISKPNIMNNCNSNLNHSTPLKSSQDFHILNGNNPHKYAITTSQLSNGEIRSDLKTQKAIKRKSKVPLIELIHHNLLVPGENVLSVHTPEKIIFGSLDNNGKIISNGKIYTSPFQWCCDIPKFCKSAQKCSKSKPCYDRIYYQGRTLSYLADIYHQGLENRNASQGIEKSSVTFSSSTGLEVIQRLTAPQRILAANTEAPISRPNVLNLLKMKLLLIEDNEVGPISETVQWDDIDKWD</sequence>
<reference evidence="3" key="2">
    <citation type="submission" date="2020-06" db="EMBL/GenBank/DDBJ databases">
        <authorList>
            <person name="Sheffer M."/>
        </authorList>
    </citation>
    <scope>NUCLEOTIDE SEQUENCE</scope>
</reference>
<gene>
    <name evidence="3" type="ORF">HNY73_016426</name>
</gene>
<name>A0A8T0EIR4_ARGBR</name>
<evidence type="ECO:0000313" key="4">
    <source>
        <dbReference type="Proteomes" id="UP000807504"/>
    </source>
</evidence>
<dbReference type="Proteomes" id="UP000807504">
    <property type="component" value="Unassembled WGS sequence"/>
</dbReference>
<proteinExistence type="predicted"/>
<feature type="region of interest" description="Disordered" evidence="1">
    <location>
        <begin position="340"/>
        <end position="376"/>
    </location>
</feature>
<dbReference type="InterPro" id="IPR040843">
    <property type="entry name" value="RAMA"/>
</dbReference>
<feature type="region of interest" description="Disordered" evidence="1">
    <location>
        <begin position="1"/>
        <end position="37"/>
    </location>
</feature>
<feature type="compositionally biased region" description="Polar residues" evidence="1">
    <location>
        <begin position="1"/>
        <end position="10"/>
    </location>
</feature>
<keyword evidence="4" id="KW-1185">Reference proteome</keyword>